<protein>
    <submittedName>
        <fullName evidence="3">Tmem260 protein</fullName>
    </submittedName>
</protein>
<keyword evidence="2" id="KW-0472">Membrane</keyword>
<dbReference type="AlphaFoldDB" id="A0AAU9YWX3"/>
<sequence length="667" mass="75673">MGLHGDGGDSAARARPSRSGGLRGSVAVFAGVAAVFTLTLPRSLPGGDSGELITAAHELGLLLLGRRFHVICICRLSGSHAGGILAAGVFSFSRLTWQWSIAAEVFSLNNLFVGLLMALTVCFEEAAAAKERSKIAVIGAFSCGLSLCNQHTIVLYVLCIIPWILFRLLKEKELAFSSLLKLTLAFSAGLLPYVYLPVSSYLNHARWTWGDQTTLRGFLTHFLREEYGTFSLAKSEIGCSVSTILLSQIINMKTELSFNIQALAVWANICLARKDRRQSSLIWLFTAMLCIYSLFFAWRANLDISKPLFMGVVERFWMQSNAVVAVLAGLGLATLVSETNRVLNRNGVQCLEWLSAALFVAYQIYSNYSICDQRTNNVIDQFARNLLNSMPRDAIILLRGDLPGNSLRYLHYCEGMRPDVSLVDQEMMTYEWYLPKMARHLPGVHFPGDRWNPVEGVLPSGMVTFNLYHFLEMNKQKEAFVCIGIHEGDPTWKRDYSLWPWGSCDKLVPSRIVFNPEEWIKRTKSIYNWTEEYGRFDPSSWESVANEEMWQARMKTPFFIFNLAETAKVPQDVKAQLYMHAYKLYKEIVYLREEHPVNWHKNYAIACERMLRLPGTDAKPEVLLSETIRHFRLYTQKAQSDPQRADIIAALKHLRRELQSLRNTKKV</sequence>
<dbReference type="InterPro" id="IPR021280">
    <property type="entry name" value="TMEM260-like"/>
</dbReference>
<dbReference type="Pfam" id="PF11028">
    <property type="entry name" value="TMEM260-like"/>
    <property type="match status" value="1"/>
</dbReference>
<name>A0AAU9YWX3_PHORO</name>
<keyword evidence="2" id="KW-1133">Transmembrane helix</keyword>
<gene>
    <name evidence="3" type="primary">Tmem260</name>
    <name evidence="3" type="ORF">PHOROB_LOCUS2759</name>
</gene>
<feature type="transmembrane region" description="Helical" evidence="2">
    <location>
        <begin position="318"/>
        <end position="336"/>
    </location>
</feature>
<dbReference type="Proteomes" id="UP001152836">
    <property type="component" value="Unassembled WGS sequence"/>
</dbReference>
<dbReference type="InterPro" id="IPR052724">
    <property type="entry name" value="GT117_domain-containing"/>
</dbReference>
<evidence type="ECO:0000256" key="1">
    <source>
        <dbReference type="SAM" id="MobiDB-lite"/>
    </source>
</evidence>
<evidence type="ECO:0000313" key="3">
    <source>
        <dbReference type="EMBL" id="CAH6779145.1"/>
    </source>
</evidence>
<reference evidence="3" key="1">
    <citation type="submission" date="2022-06" db="EMBL/GenBank/DDBJ databases">
        <authorList>
            <person name="Andreotti S."/>
            <person name="Wyler E."/>
        </authorList>
    </citation>
    <scope>NUCLEOTIDE SEQUENCE</scope>
</reference>
<feature type="region of interest" description="Disordered" evidence="1">
    <location>
        <begin position="1"/>
        <end position="21"/>
    </location>
</feature>
<comment type="caution">
    <text evidence="3">The sequence shown here is derived from an EMBL/GenBank/DDBJ whole genome shotgun (WGS) entry which is preliminary data.</text>
</comment>
<accession>A0AAU9YWX3</accession>
<feature type="transmembrane region" description="Helical" evidence="2">
    <location>
        <begin position="135"/>
        <end position="166"/>
    </location>
</feature>
<evidence type="ECO:0000256" key="2">
    <source>
        <dbReference type="SAM" id="Phobius"/>
    </source>
</evidence>
<dbReference type="EMBL" id="CALSGD010000529">
    <property type="protein sequence ID" value="CAH6779145.1"/>
    <property type="molecule type" value="Genomic_DNA"/>
</dbReference>
<feature type="transmembrane region" description="Helical" evidence="2">
    <location>
        <begin position="21"/>
        <end position="40"/>
    </location>
</feature>
<organism evidence="3 4">
    <name type="scientific">Phodopus roborovskii</name>
    <name type="common">Roborovski's desert hamster</name>
    <name type="synonym">Cricetulus roborovskii</name>
    <dbReference type="NCBI Taxonomy" id="109678"/>
    <lineage>
        <taxon>Eukaryota</taxon>
        <taxon>Metazoa</taxon>
        <taxon>Chordata</taxon>
        <taxon>Craniata</taxon>
        <taxon>Vertebrata</taxon>
        <taxon>Euteleostomi</taxon>
        <taxon>Mammalia</taxon>
        <taxon>Eutheria</taxon>
        <taxon>Euarchontoglires</taxon>
        <taxon>Glires</taxon>
        <taxon>Rodentia</taxon>
        <taxon>Myomorpha</taxon>
        <taxon>Muroidea</taxon>
        <taxon>Cricetidae</taxon>
        <taxon>Cricetinae</taxon>
        <taxon>Phodopus</taxon>
    </lineage>
</organism>
<feature type="transmembrane region" description="Helical" evidence="2">
    <location>
        <begin position="281"/>
        <end position="298"/>
    </location>
</feature>
<proteinExistence type="predicted"/>
<keyword evidence="4" id="KW-1185">Reference proteome</keyword>
<dbReference type="PANTHER" id="PTHR16214">
    <property type="entry name" value="TRANSMEMBRANE PROTEIN 260"/>
    <property type="match status" value="1"/>
</dbReference>
<evidence type="ECO:0000313" key="4">
    <source>
        <dbReference type="Proteomes" id="UP001152836"/>
    </source>
</evidence>
<feature type="transmembrane region" description="Helical" evidence="2">
    <location>
        <begin position="99"/>
        <end position="123"/>
    </location>
</feature>
<keyword evidence="2" id="KW-0812">Transmembrane</keyword>
<feature type="transmembrane region" description="Helical" evidence="2">
    <location>
        <begin position="178"/>
        <end position="196"/>
    </location>
</feature>
<dbReference type="PANTHER" id="PTHR16214:SF3">
    <property type="entry name" value="TRANSMEMBRANE PROTEIN 260"/>
    <property type="match status" value="1"/>
</dbReference>